<gene>
    <name evidence="1" type="ordered locus">NRI_0457</name>
</gene>
<dbReference type="AlphaFoldDB" id="C6V4X2"/>
<evidence type="ECO:0000313" key="1">
    <source>
        <dbReference type="EMBL" id="ACT69439.1"/>
    </source>
</evidence>
<accession>C6V4X2</accession>
<sequence length="40" mass="4464">MLLTACSWFFSPSCLVLGMPVVGLSVFLLRVRLFDLLCSE</sequence>
<reference evidence="1 2" key="1">
    <citation type="journal article" date="2009" name="Nucleic Acids Res.">
        <title>Analysis of complete genome sequence of Neorickettsia risticii: causative agent of Potomac horse fever.</title>
        <authorList>
            <person name="Lin M."/>
            <person name="Zhang C."/>
            <person name="Gibson K."/>
            <person name="Rikihisa Y."/>
        </authorList>
    </citation>
    <scope>NUCLEOTIDE SEQUENCE [LARGE SCALE GENOMIC DNA]</scope>
    <source>
        <strain evidence="1 2">Illinois</strain>
    </source>
</reference>
<dbReference type="EMBL" id="CP001431">
    <property type="protein sequence ID" value="ACT69439.1"/>
    <property type="molecule type" value="Genomic_DNA"/>
</dbReference>
<dbReference type="HOGENOM" id="CLU_3293067_0_0_5"/>
<evidence type="ECO:0000313" key="2">
    <source>
        <dbReference type="Proteomes" id="UP000001627"/>
    </source>
</evidence>
<dbReference type="STRING" id="434131.NRI_0457"/>
<dbReference type="KEGG" id="nri:NRI_0457"/>
<proteinExistence type="predicted"/>
<name>C6V4X2_NEORI</name>
<protein>
    <submittedName>
        <fullName evidence="1">Uncharacterized protein</fullName>
    </submittedName>
</protein>
<keyword evidence="2" id="KW-1185">Reference proteome</keyword>
<organism evidence="1 2">
    <name type="scientific">Neorickettsia risticii (strain Illinois)</name>
    <dbReference type="NCBI Taxonomy" id="434131"/>
    <lineage>
        <taxon>Bacteria</taxon>
        <taxon>Pseudomonadati</taxon>
        <taxon>Pseudomonadota</taxon>
        <taxon>Alphaproteobacteria</taxon>
        <taxon>Rickettsiales</taxon>
        <taxon>Anaplasmataceae</taxon>
        <taxon>Neorickettsia</taxon>
    </lineage>
</organism>
<dbReference type="Proteomes" id="UP000001627">
    <property type="component" value="Chromosome"/>
</dbReference>